<evidence type="ECO:0000256" key="2">
    <source>
        <dbReference type="SAM" id="SignalP"/>
    </source>
</evidence>
<evidence type="ECO:0008006" key="4">
    <source>
        <dbReference type="Google" id="ProtNLM"/>
    </source>
</evidence>
<keyword evidence="2" id="KW-0732">Signal</keyword>
<feature type="region of interest" description="Disordered" evidence="1">
    <location>
        <begin position="616"/>
        <end position="703"/>
    </location>
</feature>
<sequence length="814" mass="88456">MTALGLAFLFLSKAFSETSEDSSNTPSRLRISRSLSDISGQSVEDAPKGRGGTREFNWIRTSKVKAMNLTVSNPPQLAAKARVISNLNVGRPHHSSNFAVELLTLMKERSSAVHAHFTDLVLLGDTFALDWFPPSQSPVSPRKFLLDAPAEDTKKVIQAIKELSSPSPSPSHSVRTSRVLSEEADRRKTAGEGDQFEESATESFEINRERKHQLEGLILAPQGVRLEDGGTPDLGAERETGMPIRTWLVRGDLDRSLGSELVKEVFGDAKVQLVDGTEGFSLKGFRAFHGDILDFFSAPDAKGRRSFGYYIARVIAGRDSSRGPAVASLMNTQAEGGGGPDEVWKAGNRALKITLGAEKKSVGGLSLLLRDKRAMRKLLALVLRIANGNEDLPEDLIFKGGHWDIKVDERGEFSDPSSLSGGSPDVSVGAVLDEFSDLAALRAKQKKGGRLSLAKLLLASSFLSVDWFVKDLPEDTEALSLGHSYNFRLTPCCSNMSSMRVVLSRVSGMDDDVREKSLVDVFVGRVVNDESDTSLTRPFFGSSPGGLKVQLSERGHVTGACRVDLIKFDHQGTEAITSLSSVEASDKMHDLRYVTPVLLFLVSLPVVTAFLAVQHTEKEKERHRQQVERETRRRGRRSESIIRRHTDDDRGRRRHERERSGGASTSPPRREASSAYSSPERQQTGDEAADPPSQPVAPFYRPSLGFGGGRASVTVDAFPQIPAGPSAASTAGRRQSEGAGVRGGAGVGAAGAGEGEDPMVTRDIGQNGRRGGRRTTGEGDYAQKLEDVVEKRRDFRAGKRTISSTGDYVILQHN</sequence>
<protein>
    <recommendedName>
        <fullName evidence="4">Transmembrane protein</fullName>
    </recommendedName>
</protein>
<feature type="compositionally biased region" description="Gly residues" evidence="1">
    <location>
        <begin position="740"/>
        <end position="753"/>
    </location>
</feature>
<evidence type="ECO:0000256" key="1">
    <source>
        <dbReference type="SAM" id="MobiDB-lite"/>
    </source>
</evidence>
<gene>
    <name evidence="3" type="ORF">Cvel_7592</name>
</gene>
<reference evidence="3" key="1">
    <citation type="submission" date="2014-11" db="EMBL/GenBank/DDBJ databases">
        <authorList>
            <person name="Otto D Thomas"/>
            <person name="Naeem Raeece"/>
        </authorList>
    </citation>
    <scope>NUCLEOTIDE SEQUENCE</scope>
</reference>
<feature type="region of interest" description="Disordered" evidence="1">
    <location>
        <begin position="724"/>
        <end position="782"/>
    </location>
</feature>
<feature type="chain" id="PRO_5005192008" description="Transmembrane protein" evidence="2">
    <location>
        <begin position="17"/>
        <end position="814"/>
    </location>
</feature>
<feature type="compositionally biased region" description="Low complexity" evidence="1">
    <location>
        <begin position="164"/>
        <end position="173"/>
    </location>
</feature>
<dbReference type="AlphaFoldDB" id="A0A0G4HMR8"/>
<feature type="signal peptide" evidence="2">
    <location>
        <begin position="1"/>
        <end position="16"/>
    </location>
</feature>
<feature type="region of interest" description="Disordered" evidence="1">
    <location>
        <begin position="161"/>
        <end position="203"/>
    </location>
</feature>
<proteinExistence type="predicted"/>
<feature type="compositionally biased region" description="Basic and acidic residues" evidence="1">
    <location>
        <begin position="180"/>
        <end position="191"/>
    </location>
</feature>
<feature type="compositionally biased region" description="Basic and acidic residues" evidence="1">
    <location>
        <begin position="616"/>
        <end position="651"/>
    </location>
</feature>
<organism evidence="3">
    <name type="scientific">Chromera velia CCMP2878</name>
    <dbReference type="NCBI Taxonomy" id="1169474"/>
    <lineage>
        <taxon>Eukaryota</taxon>
        <taxon>Sar</taxon>
        <taxon>Alveolata</taxon>
        <taxon>Colpodellida</taxon>
        <taxon>Chromeraceae</taxon>
        <taxon>Chromera</taxon>
    </lineage>
</organism>
<name>A0A0G4HMR8_9ALVE</name>
<accession>A0A0G4HMR8</accession>
<dbReference type="EMBL" id="CDMZ01003238">
    <property type="protein sequence ID" value="CEM45652.1"/>
    <property type="molecule type" value="Genomic_DNA"/>
</dbReference>
<evidence type="ECO:0000313" key="3">
    <source>
        <dbReference type="EMBL" id="CEM45652.1"/>
    </source>
</evidence>
<dbReference type="VEuPathDB" id="CryptoDB:Cvel_7592"/>